<dbReference type="GeneID" id="100907888"/>
<evidence type="ECO:0000256" key="6">
    <source>
        <dbReference type="ARBA" id="ARBA00022826"/>
    </source>
</evidence>
<dbReference type="SUPFAM" id="SSF81324">
    <property type="entry name" value="Voltage-gated potassium channels"/>
    <property type="match status" value="2"/>
</dbReference>
<dbReference type="AlphaFoldDB" id="A0AAJ7SEB8"/>
<dbReference type="PRINTS" id="PR01333">
    <property type="entry name" value="2POREKCHANEL"/>
</dbReference>
<reference evidence="17" key="1">
    <citation type="submission" date="2025-08" db="UniProtKB">
        <authorList>
            <consortium name="RefSeq"/>
        </authorList>
    </citation>
    <scope>IDENTIFICATION</scope>
</reference>
<keyword evidence="3 12" id="KW-0813">Transport</keyword>
<dbReference type="InterPro" id="IPR003280">
    <property type="entry name" value="2pore_dom_K_chnl"/>
</dbReference>
<keyword evidence="6" id="KW-0631">Potassium channel</keyword>
<feature type="transmembrane region" description="Helical" evidence="14">
    <location>
        <begin position="184"/>
        <end position="205"/>
    </location>
</feature>
<comment type="similarity">
    <text evidence="2 12">Belongs to the two pore domain potassium channel (TC 1.A.1.8) family.</text>
</comment>
<dbReference type="PANTHER" id="PTHR11003:SF335">
    <property type="entry name" value="POTASSIUM CHANNEL DOMAIN-CONTAINING PROTEIN"/>
    <property type="match status" value="1"/>
</dbReference>
<keyword evidence="16" id="KW-1185">Reference proteome</keyword>
<dbReference type="PANTHER" id="PTHR11003">
    <property type="entry name" value="POTASSIUM CHANNEL, SUBFAMILY K"/>
    <property type="match status" value="1"/>
</dbReference>
<evidence type="ECO:0000256" key="8">
    <source>
        <dbReference type="ARBA" id="ARBA00022989"/>
    </source>
</evidence>
<dbReference type="KEGG" id="goe:100907888"/>
<feature type="compositionally biased region" description="Low complexity" evidence="13">
    <location>
        <begin position="464"/>
        <end position="473"/>
    </location>
</feature>
<keyword evidence="8 14" id="KW-1133">Transmembrane helix</keyword>
<dbReference type="Pfam" id="PF07885">
    <property type="entry name" value="Ion_trans_2"/>
    <property type="match status" value="2"/>
</dbReference>
<evidence type="ECO:0000259" key="15">
    <source>
        <dbReference type="Pfam" id="PF07885"/>
    </source>
</evidence>
<keyword evidence="11 12" id="KW-0407">Ion channel</keyword>
<accession>A0AAJ7SEB8</accession>
<dbReference type="RefSeq" id="XP_028967176.1">
    <property type="nucleotide sequence ID" value="XM_029111343.1"/>
</dbReference>
<keyword evidence="10 14" id="KW-0472">Membrane</keyword>
<evidence type="ECO:0000256" key="3">
    <source>
        <dbReference type="ARBA" id="ARBA00022448"/>
    </source>
</evidence>
<proteinExistence type="inferred from homology"/>
<feature type="region of interest" description="Disordered" evidence="13">
    <location>
        <begin position="297"/>
        <end position="327"/>
    </location>
</feature>
<keyword evidence="7" id="KW-0630">Potassium</keyword>
<evidence type="ECO:0000256" key="12">
    <source>
        <dbReference type="RuleBase" id="RU003857"/>
    </source>
</evidence>
<feature type="transmembrane region" description="Helical" evidence="14">
    <location>
        <begin position="336"/>
        <end position="359"/>
    </location>
</feature>
<dbReference type="InterPro" id="IPR013099">
    <property type="entry name" value="K_chnl_dom"/>
</dbReference>
<dbReference type="Gene3D" id="1.10.287.70">
    <property type="match status" value="1"/>
</dbReference>
<comment type="subcellular location">
    <subcellularLocation>
        <location evidence="1">Membrane</location>
        <topology evidence="1">Multi-pass membrane protein</topology>
    </subcellularLocation>
</comment>
<evidence type="ECO:0000256" key="4">
    <source>
        <dbReference type="ARBA" id="ARBA00022538"/>
    </source>
</evidence>
<organism evidence="16 17">
    <name type="scientific">Galendromus occidentalis</name>
    <name type="common">western predatory mite</name>
    <dbReference type="NCBI Taxonomy" id="34638"/>
    <lineage>
        <taxon>Eukaryota</taxon>
        <taxon>Metazoa</taxon>
        <taxon>Ecdysozoa</taxon>
        <taxon>Arthropoda</taxon>
        <taxon>Chelicerata</taxon>
        <taxon>Arachnida</taxon>
        <taxon>Acari</taxon>
        <taxon>Parasitiformes</taxon>
        <taxon>Mesostigmata</taxon>
        <taxon>Gamasina</taxon>
        <taxon>Phytoseioidea</taxon>
        <taxon>Phytoseiidae</taxon>
        <taxon>Typhlodrominae</taxon>
        <taxon>Galendromus</taxon>
    </lineage>
</organism>
<evidence type="ECO:0000256" key="7">
    <source>
        <dbReference type="ARBA" id="ARBA00022958"/>
    </source>
</evidence>
<evidence type="ECO:0000256" key="9">
    <source>
        <dbReference type="ARBA" id="ARBA00023065"/>
    </source>
</evidence>
<dbReference type="GO" id="GO:0015271">
    <property type="term" value="F:outward rectifier potassium channel activity"/>
    <property type="evidence" value="ECO:0007669"/>
    <property type="project" value="TreeGrafter"/>
</dbReference>
<gene>
    <name evidence="17" type="primary">LOC100907888</name>
</gene>
<feature type="compositionally biased region" description="Basic and acidic residues" evidence="13">
    <location>
        <begin position="489"/>
        <end position="502"/>
    </location>
</feature>
<dbReference type="GO" id="GO:0005886">
    <property type="term" value="C:plasma membrane"/>
    <property type="evidence" value="ECO:0007669"/>
    <property type="project" value="TreeGrafter"/>
</dbReference>
<name>A0AAJ7SEB8_9ACAR</name>
<evidence type="ECO:0000256" key="10">
    <source>
        <dbReference type="ARBA" id="ARBA00023136"/>
    </source>
</evidence>
<dbReference type="GO" id="GO:0022841">
    <property type="term" value="F:potassium ion leak channel activity"/>
    <property type="evidence" value="ECO:0007669"/>
    <property type="project" value="TreeGrafter"/>
</dbReference>
<feature type="compositionally biased region" description="Basic and acidic residues" evidence="13">
    <location>
        <begin position="515"/>
        <end position="525"/>
    </location>
</feature>
<keyword evidence="9 12" id="KW-0406">Ion transport</keyword>
<dbReference type="InterPro" id="IPR003092">
    <property type="entry name" value="2pore_dom_K_chnl_TASK"/>
</dbReference>
<keyword evidence="5 12" id="KW-0812">Transmembrane</keyword>
<feature type="transmembrane region" description="Helical" evidence="14">
    <location>
        <begin position="389"/>
        <end position="412"/>
    </location>
</feature>
<evidence type="ECO:0000313" key="16">
    <source>
        <dbReference type="Proteomes" id="UP000694867"/>
    </source>
</evidence>
<evidence type="ECO:0000256" key="5">
    <source>
        <dbReference type="ARBA" id="ARBA00022692"/>
    </source>
</evidence>
<evidence type="ECO:0000256" key="11">
    <source>
        <dbReference type="ARBA" id="ARBA00023303"/>
    </source>
</evidence>
<keyword evidence="4" id="KW-0633">Potassium transport</keyword>
<evidence type="ECO:0000256" key="2">
    <source>
        <dbReference type="ARBA" id="ARBA00006666"/>
    </source>
</evidence>
<protein>
    <submittedName>
        <fullName evidence="17">TWiK family of potassium channels protein 18</fullName>
    </submittedName>
</protein>
<dbReference type="GO" id="GO:0030322">
    <property type="term" value="P:stabilization of membrane potential"/>
    <property type="evidence" value="ECO:0007669"/>
    <property type="project" value="TreeGrafter"/>
</dbReference>
<feature type="region of interest" description="Disordered" evidence="13">
    <location>
        <begin position="449"/>
        <end position="534"/>
    </location>
</feature>
<evidence type="ECO:0000256" key="14">
    <source>
        <dbReference type="SAM" id="Phobius"/>
    </source>
</evidence>
<feature type="domain" description="Potassium channel" evidence="15">
    <location>
        <begin position="343"/>
        <end position="416"/>
    </location>
</feature>
<feature type="region of interest" description="Disordered" evidence="13">
    <location>
        <begin position="1"/>
        <end position="29"/>
    </location>
</feature>
<sequence>MSSGATLRPGTPSGVQRVPSRPGTPSNLRRRPLYASQRSVISIQSKDRRKPPQFFFVNPMNVANMTGRGIGTAYSRGVELAKKIKEFSETWFSHLMLLCCLMVYCFIGAAMFRWIEAPHEEREAKETVYLNETRKILLDSLQANLRNRTIEDWKRFANESLLEHEKVVFDLDDTEFLRNYSTQWTYTGSLYYCMTIVTTLGYGNIAPSTTAGKIATIFYGIIGIPLLLMVLADLGKLFTRWIKWFFFLAKHFYRTGTCAKKNQDKSGPVQYVAFVWQKVNDKMTYVPYPAYMKPKPKLADEGETGTDIESRKADTEVGQSEGPEDFDAEVDDEFNLPVTVALIILSLYMTAGATLFTFWERWDFTNSFYFVFISMSTVGFGDLVPEHPIFMMATFIYLLFGLALTSMCINVVQEKLSAIFQKAKMQLGTTIGFDPSMLAEEVIDEEFEDDDDEEDALAGGPAGPGKAAGAIATAEKKQALEGTASASKAPEKPATKGSDRKKSLAGGRRNSKAPKKPEINIDELIKSGAWQYVT</sequence>
<evidence type="ECO:0000313" key="17">
    <source>
        <dbReference type="RefSeq" id="XP_028967176.1"/>
    </source>
</evidence>
<dbReference type="PRINTS" id="PR01095">
    <property type="entry name" value="TASKCHANNEL"/>
</dbReference>
<feature type="transmembrane region" description="Helical" evidence="14">
    <location>
        <begin position="91"/>
        <end position="115"/>
    </location>
</feature>
<dbReference type="Proteomes" id="UP000694867">
    <property type="component" value="Unplaced"/>
</dbReference>
<feature type="domain" description="Potassium channel" evidence="15">
    <location>
        <begin position="179"/>
        <end position="239"/>
    </location>
</feature>
<feature type="transmembrane region" description="Helical" evidence="14">
    <location>
        <begin position="217"/>
        <end position="238"/>
    </location>
</feature>
<evidence type="ECO:0000256" key="13">
    <source>
        <dbReference type="SAM" id="MobiDB-lite"/>
    </source>
</evidence>
<evidence type="ECO:0000256" key="1">
    <source>
        <dbReference type="ARBA" id="ARBA00004141"/>
    </source>
</evidence>